<accession>A0A8S3ZJB8</accession>
<dbReference type="EMBL" id="CAJHNH020002802">
    <property type="protein sequence ID" value="CAG5127810.1"/>
    <property type="molecule type" value="Genomic_DNA"/>
</dbReference>
<name>A0A8S3ZJB8_9EUPU</name>
<evidence type="ECO:0000313" key="2">
    <source>
        <dbReference type="EMBL" id="CAG5127810.1"/>
    </source>
</evidence>
<evidence type="ECO:0000256" key="1">
    <source>
        <dbReference type="SAM" id="MobiDB-lite"/>
    </source>
</evidence>
<feature type="compositionally biased region" description="Polar residues" evidence="1">
    <location>
        <begin position="65"/>
        <end position="83"/>
    </location>
</feature>
<keyword evidence="3" id="KW-1185">Reference proteome</keyword>
<feature type="non-terminal residue" evidence="2">
    <location>
        <position position="83"/>
    </location>
</feature>
<comment type="caution">
    <text evidence="2">The sequence shown here is derived from an EMBL/GenBank/DDBJ whole genome shotgun (WGS) entry which is preliminary data.</text>
</comment>
<reference evidence="2" key="1">
    <citation type="submission" date="2021-04" db="EMBL/GenBank/DDBJ databases">
        <authorList>
            <consortium name="Molecular Ecology Group"/>
        </authorList>
    </citation>
    <scope>NUCLEOTIDE SEQUENCE</scope>
</reference>
<evidence type="ECO:0000313" key="3">
    <source>
        <dbReference type="Proteomes" id="UP000678393"/>
    </source>
</evidence>
<dbReference type="Proteomes" id="UP000678393">
    <property type="component" value="Unassembled WGS sequence"/>
</dbReference>
<organism evidence="2 3">
    <name type="scientific">Candidula unifasciata</name>
    <dbReference type="NCBI Taxonomy" id="100452"/>
    <lineage>
        <taxon>Eukaryota</taxon>
        <taxon>Metazoa</taxon>
        <taxon>Spiralia</taxon>
        <taxon>Lophotrochozoa</taxon>
        <taxon>Mollusca</taxon>
        <taxon>Gastropoda</taxon>
        <taxon>Heterobranchia</taxon>
        <taxon>Euthyneura</taxon>
        <taxon>Panpulmonata</taxon>
        <taxon>Eupulmonata</taxon>
        <taxon>Stylommatophora</taxon>
        <taxon>Helicina</taxon>
        <taxon>Helicoidea</taxon>
        <taxon>Geomitridae</taxon>
        <taxon>Candidula</taxon>
    </lineage>
</organism>
<sequence length="83" mass="9537">MLPQGFLQQARCESQCGLSERVNSGRYRQRRGLFHSPNRPGINHSVVSTQRVNICKYKQRRGLFHSSNRPGMNHSVVSTQRVN</sequence>
<protein>
    <submittedName>
        <fullName evidence="2">Uncharacterized protein</fullName>
    </submittedName>
</protein>
<dbReference type="AlphaFoldDB" id="A0A8S3ZJB8"/>
<proteinExistence type="predicted"/>
<feature type="region of interest" description="Disordered" evidence="1">
    <location>
        <begin position="64"/>
        <end position="83"/>
    </location>
</feature>
<gene>
    <name evidence="2" type="ORF">CUNI_LOCUS13368</name>
</gene>